<dbReference type="Pfam" id="PF17820">
    <property type="entry name" value="PDZ_6"/>
    <property type="match status" value="1"/>
</dbReference>
<dbReference type="InterPro" id="IPR005151">
    <property type="entry name" value="Tail-specific_protease"/>
</dbReference>
<sequence>MGPPPARDAFTVYDAAAGHLRDHYAGVNMGLLEDWLTEGRAMLSGRCEGHAPCPMALGQEAVETVVNILGDPHTGVGWGMTVAGLRQARTELRVWSGLLTVMTAGGALQVIHVDPQSPAARAGFLPGDVVLSVNGQGDKNRLQGRLRQAEEAGKAFTVERWRAGAAQTVTVTPALWPVGGRPSLRWVEKTAVISVPSFVPGTGRDFNTLMTIAAAQGASGLIVDLRWNPGGSADECLTAAQGLAGDRVTLVGIDRSGATRLNWRTSPEAQAAHARTASPWRGPLALLVSAQTASCGEVLAYWGQQAGGTVVGLPTRGALSTLANLFDLPGGVLSVTSARATLDGQRRYPDRVKPDVTLGNVLGGFRGEDAGLASALDLVRKR</sequence>
<dbReference type="InterPro" id="IPR001478">
    <property type="entry name" value="PDZ"/>
</dbReference>
<protein>
    <submittedName>
        <fullName evidence="2">S41 family peptidase</fullName>
    </submittedName>
</protein>
<evidence type="ECO:0000313" key="2">
    <source>
        <dbReference type="EMBL" id="MFC4424878.1"/>
    </source>
</evidence>
<accession>A0ABV8XJL0</accession>
<dbReference type="SUPFAM" id="SSF52096">
    <property type="entry name" value="ClpP/crotonase"/>
    <property type="match status" value="1"/>
</dbReference>
<dbReference type="PANTHER" id="PTHR32060">
    <property type="entry name" value="TAIL-SPECIFIC PROTEASE"/>
    <property type="match status" value="1"/>
</dbReference>
<dbReference type="SUPFAM" id="SSF50156">
    <property type="entry name" value="PDZ domain-like"/>
    <property type="match status" value="1"/>
</dbReference>
<proteinExistence type="predicted"/>
<dbReference type="InterPro" id="IPR041489">
    <property type="entry name" value="PDZ_6"/>
</dbReference>
<evidence type="ECO:0000259" key="1">
    <source>
        <dbReference type="PROSITE" id="PS50106"/>
    </source>
</evidence>
<reference evidence="3" key="1">
    <citation type="journal article" date="2019" name="Int. J. Syst. Evol. Microbiol.">
        <title>The Global Catalogue of Microorganisms (GCM) 10K type strain sequencing project: providing services to taxonomists for standard genome sequencing and annotation.</title>
        <authorList>
            <consortium name="The Broad Institute Genomics Platform"/>
            <consortium name="The Broad Institute Genome Sequencing Center for Infectious Disease"/>
            <person name="Wu L."/>
            <person name="Ma J."/>
        </authorList>
    </citation>
    <scope>NUCLEOTIDE SEQUENCE [LARGE SCALE GENOMIC DNA]</scope>
    <source>
        <strain evidence="3">CCUG 56029</strain>
    </source>
</reference>
<name>A0ABV8XJL0_9DEIO</name>
<dbReference type="CDD" id="cd06567">
    <property type="entry name" value="Peptidase_S41"/>
    <property type="match status" value="1"/>
</dbReference>
<dbReference type="PANTHER" id="PTHR32060:SF30">
    <property type="entry name" value="CARBOXY-TERMINAL PROCESSING PROTEASE CTPA"/>
    <property type="match status" value="1"/>
</dbReference>
<gene>
    <name evidence="2" type="ORF">ACFOZ9_01550</name>
</gene>
<feature type="domain" description="PDZ" evidence="1">
    <location>
        <begin position="65"/>
        <end position="144"/>
    </location>
</feature>
<organism evidence="2 3">
    <name type="scientific">Deinococcus navajonensis</name>
    <dbReference type="NCBI Taxonomy" id="309884"/>
    <lineage>
        <taxon>Bacteria</taxon>
        <taxon>Thermotogati</taxon>
        <taxon>Deinococcota</taxon>
        <taxon>Deinococci</taxon>
        <taxon>Deinococcales</taxon>
        <taxon>Deinococcaceae</taxon>
        <taxon>Deinococcus</taxon>
    </lineage>
</organism>
<dbReference type="SMART" id="SM00245">
    <property type="entry name" value="TSPc"/>
    <property type="match status" value="1"/>
</dbReference>
<dbReference type="SMART" id="SM00228">
    <property type="entry name" value="PDZ"/>
    <property type="match status" value="1"/>
</dbReference>
<dbReference type="RefSeq" id="WP_380035546.1">
    <property type="nucleotide sequence ID" value="NZ_JBHSEH010000004.1"/>
</dbReference>
<dbReference type="Pfam" id="PF03572">
    <property type="entry name" value="Peptidase_S41"/>
    <property type="match status" value="1"/>
</dbReference>
<dbReference type="Proteomes" id="UP001595998">
    <property type="component" value="Unassembled WGS sequence"/>
</dbReference>
<dbReference type="Gene3D" id="2.30.42.10">
    <property type="match status" value="1"/>
</dbReference>
<evidence type="ECO:0000313" key="3">
    <source>
        <dbReference type="Proteomes" id="UP001595998"/>
    </source>
</evidence>
<comment type="caution">
    <text evidence="2">The sequence shown here is derived from an EMBL/GenBank/DDBJ whole genome shotgun (WGS) entry which is preliminary data.</text>
</comment>
<keyword evidence="3" id="KW-1185">Reference proteome</keyword>
<dbReference type="InterPro" id="IPR036034">
    <property type="entry name" value="PDZ_sf"/>
</dbReference>
<dbReference type="PROSITE" id="PS50106">
    <property type="entry name" value="PDZ"/>
    <property type="match status" value="1"/>
</dbReference>
<dbReference type="InterPro" id="IPR029045">
    <property type="entry name" value="ClpP/crotonase-like_dom_sf"/>
</dbReference>
<dbReference type="Gene3D" id="3.90.226.10">
    <property type="entry name" value="2-enoyl-CoA Hydratase, Chain A, domain 1"/>
    <property type="match status" value="1"/>
</dbReference>
<dbReference type="EMBL" id="JBHSEH010000004">
    <property type="protein sequence ID" value="MFC4424878.1"/>
    <property type="molecule type" value="Genomic_DNA"/>
</dbReference>